<keyword evidence="3" id="KW-0813">Transport</keyword>
<evidence type="ECO:0000256" key="5">
    <source>
        <dbReference type="ARBA" id="ARBA00022927"/>
    </source>
</evidence>
<feature type="transmembrane region" description="Helical" evidence="9">
    <location>
        <begin position="125"/>
        <end position="151"/>
    </location>
</feature>
<dbReference type="AlphaFoldDB" id="A0A1R3JCZ7"/>
<dbReference type="GO" id="GO:0006605">
    <property type="term" value="P:protein targeting"/>
    <property type="evidence" value="ECO:0007669"/>
    <property type="project" value="InterPro"/>
</dbReference>
<evidence type="ECO:0000256" key="2">
    <source>
        <dbReference type="ARBA" id="ARBA00008274"/>
    </source>
</evidence>
<dbReference type="InterPro" id="IPR038379">
    <property type="entry name" value="SecE_sf"/>
</dbReference>
<dbReference type="PANTHER" id="PTHR37247">
    <property type="entry name" value="TRANSMEMBRANE PROTEIN"/>
    <property type="match status" value="1"/>
</dbReference>
<dbReference type="GO" id="GO:0006886">
    <property type="term" value="P:intracellular protein transport"/>
    <property type="evidence" value="ECO:0007669"/>
    <property type="project" value="InterPro"/>
</dbReference>
<name>A0A1R3JCZ7_9ROSI</name>
<dbReference type="Gene3D" id="1.20.5.1030">
    <property type="entry name" value="Preprotein translocase secy subunit"/>
    <property type="match status" value="1"/>
</dbReference>
<protein>
    <submittedName>
        <fullName evidence="10">Protein translocase complex, SecE/Sec61-gamma subunit</fullName>
    </submittedName>
</protein>
<keyword evidence="7" id="KW-0811">Translocation</keyword>
<evidence type="ECO:0000313" key="11">
    <source>
        <dbReference type="Proteomes" id="UP000187203"/>
    </source>
</evidence>
<comment type="subcellular location">
    <subcellularLocation>
        <location evidence="1">Membrane</location>
    </subcellularLocation>
</comment>
<evidence type="ECO:0000256" key="6">
    <source>
        <dbReference type="ARBA" id="ARBA00022989"/>
    </source>
</evidence>
<evidence type="ECO:0000256" key="1">
    <source>
        <dbReference type="ARBA" id="ARBA00004370"/>
    </source>
</evidence>
<dbReference type="InterPro" id="IPR001901">
    <property type="entry name" value="Translocase_SecE/Sec61-g"/>
</dbReference>
<evidence type="ECO:0000256" key="8">
    <source>
        <dbReference type="ARBA" id="ARBA00023136"/>
    </source>
</evidence>
<evidence type="ECO:0000256" key="7">
    <source>
        <dbReference type="ARBA" id="ARBA00023010"/>
    </source>
</evidence>
<evidence type="ECO:0000313" key="10">
    <source>
        <dbReference type="EMBL" id="OMO92699.1"/>
    </source>
</evidence>
<comment type="similarity">
    <text evidence="2">Belongs to the SecE/SEC61-gamma family.</text>
</comment>
<keyword evidence="8 9" id="KW-0472">Membrane</keyword>
<evidence type="ECO:0000256" key="4">
    <source>
        <dbReference type="ARBA" id="ARBA00022692"/>
    </source>
</evidence>
<keyword evidence="4 9" id="KW-0812">Transmembrane</keyword>
<dbReference type="OrthoDB" id="1913236at2759"/>
<sequence length="159" mass="18185">MVIASRLPANCSGLVRPSSHKQSLQLQRYQRTRLNYWKPNPLAFEKISGRNFLRNPSTSSHVVSVGSNRQHQLNYDDELPEVPFWLILIRDTIWSIRSLFAFLIEQPSQLKYIEWPSFQSTLKTATLTLVIVAVLIVALSSVDSVLCYILAMLLRKTPS</sequence>
<gene>
    <name evidence="10" type="ORF">COLO4_17379</name>
</gene>
<accession>A0A1R3JCZ7</accession>
<dbReference type="GO" id="GO:0016020">
    <property type="term" value="C:membrane"/>
    <property type="evidence" value="ECO:0007669"/>
    <property type="project" value="UniProtKB-SubCell"/>
</dbReference>
<evidence type="ECO:0000256" key="9">
    <source>
        <dbReference type="SAM" id="Phobius"/>
    </source>
</evidence>
<keyword evidence="5" id="KW-0653">Protein transport</keyword>
<organism evidence="10 11">
    <name type="scientific">Corchorus olitorius</name>
    <dbReference type="NCBI Taxonomy" id="93759"/>
    <lineage>
        <taxon>Eukaryota</taxon>
        <taxon>Viridiplantae</taxon>
        <taxon>Streptophyta</taxon>
        <taxon>Embryophyta</taxon>
        <taxon>Tracheophyta</taxon>
        <taxon>Spermatophyta</taxon>
        <taxon>Magnoliopsida</taxon>
        <taxon>eudicotyledons</taxon>
        <taxon>Gunneridae</taxon>
        <taxon>Pentapetalae</taxon>
        <taxon>rosids</taxon>
        <taxon>malvids</taxon>
        <taxon>Malvales</taxon>
        <taxon>Malvaceae</taxon>
        <taxon>Grewioideae</taxon>
        <taxon>Apeibeae</taxon>
        <taxon>Corchorus</taxon>
    </lineage>
</organism>
<proteinExistence type="inferred from homology"/>
<dbReference type="Proteomes" id="UP000187203">
    <property type="component" value="Unassembled WGS sequence"/>
</dbReference>
<dbReference type="PANTHER" id="PTHR37247:SF1">
    <property type="entry name" value="TRANSMEMBRANE PROTEIN"/>
    <property type="match status" value="1"/>
</dbReference>
<dbReference type="STRING" id="93759.A0A1R3JCZ7"/>
<dbReference type="EMBL" id="AWUE01016334">
    <property type="protein sequence ID" value="OMO92699.1"/>
    <property type="molecule type" value="Genomic_DNA"/>
</dbReference>
<dbReference type="Pfam" id="PF00584">
    <property type="entry name" value="SecE"/>
    <property type="match status" value="1"/>
</dbReference>
<comment type="caution">
    <text evidence="10">The sequence shown here is derived from an EMBL/GenBank/DDBJ whole genome shotgun (WGS) entry which is preliminary data.</text>
</comment>
<evidence type="ECO:0000256" key="3">
    <source>
        <dbReference type="ARBA" id="ARBA00022448"/>
    </source>
</evidence>
<reference evidence="11" key="1">
    <citation type="submission" date="2013-09" db="EMBL/GenBank/DDBJ databases">
        <title>Corchorus olitorius genome sequencing.</title>
        <authorList>
            <person name="Alam M."/>
            <person name="Haque M.S."/>
            <person name="Islam M.S."/>
            <person name="Emdad E.M."/>
            <person name="Islam M.M."/>
            <person name="Ahmed B."/>
            <person name="Halim A."/>
            <person name="Hossen Q.M.M."/>
            <person name="Hossain M.Z."/>
            <person name="Ahmed R."/>
            <person name="Khan M.M."/>
            <person name="Islam R."/>
            <person name="Rashid M.M."/>
            <person name="Khan S.A."/>
            <person name="Rahman M.S."/>
            <person name="Alam M."/>
            <person name="Yahiya A.S."/>
            <person name="Khan M.S."/>
            <person name="Azam M.S."/>
            <person name="Haque T."/>
            <person name="Lashkar M.Z.H."/>
            <person name="Akhand A.I."/>
            <person name="Morshed G."/>
            <person name="Roy S."/>
            <person name="Uddin K.S."/>
            <person name="Rabeya T."/>
            <person name="Hossain A.S."/>
            <person name="Chowdhury A."/>
            <person name="Snigdha A.R."/>
            <person name="Mortoza M.S."/>
            <person name="Matin S.A."/>
            <person name="Hoque S.M.E."/>
            <person name="Islam M.K."/>
            <person name="Roy D.K."/>
            <person name="Haider R."/>
            <person name="Moosa M.M."/>
            <person name="Elias S.M."/>
            <person name="Hasan A.M."/>
            <person name="Jahan S."/>
            <person name="Shafiuddin M."/>
            <person name="Mahmood N."/>
            <person name="Shommy N.S."/>
        </authorList>
    </citation>
    <scope>NUCLEOTIDE SEQUENCE [LARGE SCALE GENOMIC DNA]</scope>
    <source>
        <strain evidence="11">cv. O-4</strain>
    </source>
</reference>
<keyword evidence="11" id="KW-1185">Reference proteome</keyword>
<keyword evidence="6 9" id="KW-1133">Transmembrane helix</keyword>